<dbReference type="GO" id="GO:1901982">
    <property type="term" value="F:maltose binding"/>
    <property type="evidence" value="ECO:0007669"/>
    <property type="project" value="TreeGrafter"/>
</dbReference>
<evidence type="ECO:0000256" key="2">
    <source>
        <dbReference type="ARBA" id="ARBA00022448"/>
    </source>
</evidence>
<evidence type="ECO:0000256" key="4">
    <source>
        <dbReference type="SAM" id="MobiDB-lite"/>
    </source>
</evidence>
<dbReference type="InterPro" id="IPR006059">
    <property type="entry name" value="SBP"/>
</dbReference>
<dbReference type="PANTHER" id="PTHR30061">
    <property type="entry name" value="MALTOSE-BINDING PERIPLASMIC PROTEIN"/>
    <property type="match status" value="1"/>
</dbReference>
<dbReference type="GO" id="GO:0015768">
    <property type="term" value="P:maltose transport"/>
    <property type="evidence" value="ECO:0007669"/>
    <property type="project" value="TreeGrafter"/>
</dbReference>
<evidence type="ECO:0000256" key="3">
    <source>
        <dbReference type="ARBA" id="ARBA00022729"/>
    </source>
</evidence>
<dbReference type="GO" id="GO:0042956">
    <property type="term" value="P:maltodextrin transmembrane transport"/>
    <property type="evidence" value="ECO:0007669"/>
    <property type="project" value="TreeGrafter"/>
</dbReference>
<keyword evidence="2" id="KW-0813">Transport</keyword>
<dbReference type="Proteomes" id="UP000193834">
    <property type="component" value="Unassembled WGS sequence"/>
</dbReference>
<dbReference type="EMBL" id="FXAZ01000001">
    <property type="protein sequence ID" value="SMG13177.1"/>
    <property type="molecule type" value="Genomic_DNA"/>
</dbReference>
<gene>
    <name evidence="5" type="ORF">SAMN06295960_0377</name>
</gene>
<dbReference type="GO" id="GO:0055052">
    <property type="term" value="C:ATP-binding cassette (ABC) transporter complex, substrate-binding subunit-containing"/>
    <property type="evidence" value="ECO:0007669"/>
    <property type="project" value="TreeGrafter"/>
</dbReference>
<dbReference type="OrthoDB" id="2585476at2"/>
<dbReference type="AlphaFoldDB" id="A0A1X7IFB0"/>
<sequence>MPSTKKMMVAVMMVLISVLIFSQLNNKLIKVNNNRDPKQLQSIGGSRLDRDTEQRTLRVEVSLPRLAFLSLQKMNETYMERYGYHVELVNQEAPHAMDSLEGQFRLGQPPDVLLIDSESIKRYARKGWLLPFESPIHNLETIPYWMKEQARWNGLTWGVPAYMDPYVLVWNKKSLAAYTGKETPPASTAEWMNIMTNWYTAHSLEERPVQEGAGHEEESVSMLPEALFAWQEQDQAALLAYMWRMGWIQPKQPGELRGEPDLSSWRPPGLSKSGSNGEPPERSSSTQVAGGSQEQGSARSPNQWQQSLIELQEFEEAFQPIAEKQQMQLWDALEQGDVLFAMLPYSEAMQGLKEPFAYEEPWDVKVPYGTWVHGRSFVISANSSLEEEARSWILYMTEQEQLQDMWELVSLLPADARIFEQNGTSQRRYVAEAYLQDEDAMLAMLSRSEELLDFMEPLKRWMLGDLPYDPMMKEWNEAWHILPFEQTPAEQEPATPKV</sequence>
<evidence type="ECO:0000313" key="5">
    <source>
        <dbReference type="EMBL" id="SMG13177.1"/>
    </source>
</evidence>
<comment type="similarity">
    <text evidence="1">Belongs to the bacterial solute-binding protein 1 family.</text>
</comment>
<dbReference type="PANTHER" id="PTHR30061:SF50">
    <property type="entry name" value="MALTOSE_MALTODEXTRIN-BINDING PERIPLASMIC PROTEIN"/>
    <property type="match status" value="1"/>
</dbReference>
<reference evidence="5 6" key="1">
    <citation type="submission" date="2017-04" db="EMBL/GenBank/DDBJ databases">
        <authorList>
            <person name="Afonso C.L."/>
            <person name="Miller P.J."/>
            <person name="Scott M.A."/>
            <person name="Spackman E."/>
            <person name="Goraichik I."/>
            <person name="Dimitrov K.M."/>
            <person name="Suarez D.L."/>
            <person name="Swayne D.E."/>
        </authorList>
    </citation>
    <scope>NUCLEOTIDE SEQUENCE [LARGE SCALE GENOMIC DNA]</scope>
    <source>
        <strain evidence="5 6">11</strain>
    </source>
</reference>
<name>A0A1X7IFB0_9BACL</name>
<organism evidence="5 6">
    <name type="scientific">Paenibacillus aquistagni</name>
    <dbReference type="NCBI Taxonomy" id="1852522"/>
    <lineage>
        <taxon>Bacteria</taxon>
        <taxon>Bacillati</taxon>
        <taxon>Bacillota</taxon>
        <taxon>Bacilli</taxon>
        <taxon>Bacillales</taxon>
        <taxon>Paenibacillaceae</taxon>
        <taxon>Paenibacillus</taxon>
    </lineage>
</organism>
<keyword evidence="6" id="KW-1185">Reference proteome</keyword>
<keyword evidence="3" id="KW-0732">Signal</keyword>
<accession>A0A1X7IFB0</accession>
<dbReference type="Pfam" id="PF13416">
    <property type="entry name" value="SBP_bac_8"/>
    <property type="match status" value="1"/>
</dbReference>
<proteinExistence type="inferred from homology"/>
<feature type="compositionally biased region" description="Polar residues" evidence="4">
    <location>
        <begin position="272"/>
        <end position="303"/>
    </location>
</feature>
<evidence type="ECO:0000256" key="1">
    <source>
        <dbReference type="ARBA" id="ARBA00008520"/>
    </source>
</evidence>
<protein>
    <submittedName>
        <fullName evidence="5">Extracellular solute-binding protein</fullName>
    </submittedName>
</protein>
<dbReference type="RefSeq" id="WP_085492653.1">
    <property type="nucleotide sequence ID" value="NZ_FXAZ01000001.1"/>
</dbReference>
<feature type="region of interest" description="Disordered" evidence="4">
    <location>
        <begin position="254"/>
        <end position="303"/>
    </location>
</feature>
<evidence type="ECO:0000313" key="6">
    <source>
        <dbReference type="Proteomes" id="UP000193834"/>
    </source>
</evidence>
<dbReference type="STRING" id="1852522.SAMN06295960_0377"/>
<dbReference type="Gene3D" id="3.40.190.10">
    <property type="entry name" value="Periplasmic binding protein-like II"/>
    <property type="match status" value="3"/>
</dbReference>
<dbReference type="SUPFAM" id="SSF53850">
    <property type="entry name" value="Periplasmic binding protein-like II"/>
    <property type="match status" value="1"/>
</dbReference>